<reference evidence="1" key="1">
    <citation type="submission" date="2014-09" db="EMBL/GenBank/DDBJ databases">
        <authorList>
            <person name="Magalhaes I.L.F."/>
            <person name="Oliveira U."/>
            <person name="Santos F.R."/>
            <person name="Vidigal T.H.D.A."/>
            <person name="Brescovit A.D."/>
            <person name="Santos A.J."/>
        </authorList>
    </citation>
    <scope>NUCLEOTIDE SEQUENCE</scope>
    <source>
        <tissue evidence="1">Shoot tissue taken approximately 20 cm above the soil surface</tissue>
    </source>
</reference>
<reference evidence="1" key="2">
    <citation type="journal article" date="2015" name="Data Brief">
        <title>Shoot transcriptome of the giant reed, Arundo donax.</title>
        <authorList>
            <person name="Barrero R.A."/>
            <person name="Guerrero F.D."/>
            <person name="Moolhuijzen P."/>
            <person name="Goolsby J.A."/>
            <person name="Tidwell J."/>
            <person name="Bellgard S.E."/>
            <person name="Bellgard M.I."/>
        </authorList>
    </citation>
    <scope>NUCLEOTIDE SEQUENCE</scope>
    <source>
        <tissue evidence="1">Shoot tissue taken approximately 20 cm above the soil surface</tissue>
    </source>
</reference>
<sequence>MNICADRSHDVPHLGPCHRIFISRGTCRAWDIRDFPRQNHAILPLVLVGFPDLRAPDPRRPRS</sequence>
<proteinExistence type="predicted"/>
<protein>
    <submittedName>
        <fullName evidence="1">Uncharacterized protein</fullName>
    </submittedName>
</protein>
<dbReference type="AlphaFoldDB" id="A0A0A9EAU7"/>
<organism evidence="1">
    <name type="scientific">Arundo donax</name>
    <name type="common">Giant reed</name>
    <name type="synonym">Donax arundinaceus</name>
    <dbReference type="NCBI Taxonomy" id="35708"/>
    <lineage>
        <taxon>Eukaryota</taxon>
        <taxon>Viridiplantae</taxon>
        <taxon>Streptophyta</taxon>
        <taxon>Embryophyta</taxon>
        <taxon>Tracheophyta</taxon>
        <taxon>Spermatophyta</taxon>
        <taxon>Magnoliopsida</taxon>
        <taxon>Liliopsida</taxon>
        <taxon>Poales</taxon>
        <taxon>Poaceae</taxon>
        <taxon>PACMAD clade</taxon>
        <taxon>Arundinoideae</taxon>
        <taxon>Arundineae</taxon>
        <taxon>Arundo</taxon>
    </lineage>
</organism>
<name>A0A0A9EAU7_ARUDO</name>
<evidence type="ECO:0000313" key="1">
    <source>
        <dbReference type="EMBL" id="JAD96138.1"/>
    </source>
</evidence>
<accession>A0A0A9EAU7</accession>
<dbReference type="EMBL" id="GBRH01201757">
    <property type="protein sequence ID" value="JAD96138.1"/>
    <property type="molecule type" value="Transcribed_RNA"/>
</dbReference>